<sequence length="130" mass="13215">MSLGAPGFPGAKSTVSRTCAVSVCSGHRDNATDRGAQTGSYVPTAVEAGHQGQGAGGAALLRGLSPLLTGGLLLCEESHSLSSLCQSLVTLSKFPSLTRIPVGAIPGNLILTESSPEVPSPAGRILRFWM</sequence>
<reference evidence="1 2" key="1">
    <citation type="journal article" date="2020" name="Nature">
        <title>Six reference-quality genomes reveal evolution of bat adaptations.</title>
        <authorList>
            <person name="Jebb D."/>
            <person name="Huang Z."/>
            <person name="Pippel M."/>
            <person name="Hughes G.M."/>
            <person name="Lavrichenko K."/>
            <person name="Devanna P."/>
            <person name="Winkler S."/>
            <person name="Jermiin L.S."/>
            <person name="Skirmuntt E.C."/>
            <person name="Katzourakis A."/>
            <person name="Burkitt-Gray L."/>
            <person name="Ray D.A."/>
            <person name="Sullivan K.A.M."/>
            <person name="Roscito J.G."/>
            <person name="Kirilenko B.M."/>
            <person name="Davalos L.M."/>
            <person name="Corthals A.P."/>
            <person name="Power M.L."/>
            <person name="Jones G."/>
            <person name="Ransome R.D."/>
            <person name="Dechmann D.K.N."/>
            <person name="Locatelli A.G."/>
            <person name="Puechmaille S.J."/>
            <person name="Fedrigo O."/>
            <person name="Jarvis E.D."/>
            <person name="Hiller M."/>
            <person name="Vernes S.C."/>
            <person name="Myers E.W."/>
            <person name="Teeling E.C."/>
        </authorList>
    </citation>
    <scope>NUCLEOTIDE SEQUENCE [LARGE SCALE GENOMIC DNA]</scope>
    <source>
        <strain evidence="1">MRouAeg1</strain>
        <tissue evidence="1">Muscle</tissue>
    </source>
</reference>
<dbReference type="AlphaFoldDB" id="A0A7J8CHR7"/>
<accession>A0A7J8CHR7</accession>
<name>A0A7J8CHR7_ROUAE</name>
<gene>
    <name evidence="1" type="ORF">HJG63_008962</name>
</gene>
<organism evidence="1 2">
    <name type="scientific">Rousettus aegyptiacus</name>
    <name type="common">Egyptian fruit bat</name>
    <name type="synonym">Pteropus aegyptiacus</name>
    <dbReference type="NCBI Taxonomy" id="9407"/>
    <lineage>
        <taxon>Eukaryota</taxon>
        <taxon>Metazoa</taxon>
        <taxon>Chordata</taxon>
        <taxon>Craniata</taxon>
        <taxon>Vertebrata</taxon>
        <taxon>Euteleostomi</taxon>
        <taxon>Mammalia</taxon>
        <taxon>Eutheria</taxon>
        <taxon>Laurasiatheria</taxon>
        <taxon>Chiroptera</taxon>
        <taxon>Yinpterochiroptera</taxon>
        <taxon>Pteropodoidea</taxon>
        <taxon>Pteropodidae</taxon>
        <taxon>Rousettinae</taxon>
        <taxon>Rousettus</taxon>
    </lineage>
</organism>
<proteinExistence type="predicted"/>
<keyword evidence="2" id="KW-1185">Reference proteome</keyword>
<dbReference type="EMBL" id="JACASE010000014">
    <property type="protein sequence ID" value="KAF6410401.1"/>
    <property type="molecule type" value="Genomic_DNA"/>
</dbReference>
<comment type="caution">
    <text evidence="1">The sequence shown here is derived from an EMBL/GenBank/DDBJ whole genome shotgun (WGS) entry which is preliminary data.</text>
</comment>
<evidence type="ECO:0000313" key="2">
    <source>
        <dbReference type="Proteomes" id="UP000593571"/>
    </source>
</evidence>
<protein>
    <submittedName>
        <fullName evidence="1">Uncharacterized protein</fullName>
    </submittedName>
</protein>
<dbReference type="Proteomes" id="UP000593571">
    <property type="component" value="Unassembled WGS sequence"/>
</dbReference>
<evidence type="ECO:0000313" key="1">
    <source>
        <dbReference type="EMBL" id="KAF6410401.1"/>
    </source>
</evidence>